<keyword evidence="13" id="KW-1185">Reference proteome</keyword>
<gene>
    <name evidence="12" type="ORF">CBF32_09990</name>
</gene>
<evidence type="ECO:0000313" key="13">
    <source>
        <dbReference type="Proteomes" id="UP000288197"/>
    </source>
</evidence>
<dbReference type="Gene3D" id="6.10.340.10">
    <property type="match status" value="1"/>
</dbReference>
<dbReference type="InterPro" id="IPR036097">
    <property type="entry name" value="HisK_dim/P_sf"/>
</dbReference>
<dbReference type="GO" id="GO:0000155">
    <property type="term" value="F:phosphorelay sensor kinase activity"/>
    <property type="evidence" value="ECO:0007669"/>
    <property type="project" value="InterPro"/>
</dbReference>
<feature type="transmembrane region" description="Helical" evidence="11">
    <location>
        <begin position="52"/>
        <end position="73"/>
    </location>
</feature>
<dbReference type="FunFam" id="3.30.565.10:FF:000006">
    <property type="entry name" value="Sensor histidine kinase WalK"/>
    <property type="match status" value="1"/>
</dbReference>
<organism evidence="12 13">
    <name type="scientific">Vagococcus fluvialis</name>
    <dbReference type="NCBI Taxonomy" id="2738"/>
    <lineage>
        <taxon>Bacteria</taxon>
        <taxon>Bacillati</taxon>
        <taxon>Bacillota</taxon>
        <taxon>Bacilli</taxon>
        <taxon>Lactobacillales</taxon>
        <taxon>Enterococcaceae</taxon>
        <taxon>Vagococcus</taxon>
    </lineage>
</organism>
<dbReference type="Pfam" id="PF00512">
    <property type="entry name" value="HisKA"/>
    <property type="match status" value="1"/>
</dbReference>
<evidence type="ECO:0000256" key="2">
    <source>
        <dbReference type="ARBA" id="ARBA00004141"/>
    </source>
</evidence>
<dbReference type="CDD" id="cd06225">
    <property type="entry name" value="HAMP"/>
    <property type="match status" value="1"/>
</dbReference>
<dbReference type="SMART" id="SM00388">
    <property type="entry name" value="HisKA"/>
    <property type="match status" value="1"/>
</dbReference>
<dbReference type="PANTHER" id="PTHR45528">
    <property type="entry name" value="SENSOR HISTIDINE KINASE CPXA"/>
    <property type="match status" value="1"/>
</dbReference>
<dbReference type="RefSeq" id="WP_114290101.1">
    <property type="nucleotide sequence ID" value="NZ_CP081459.1"/>
</dbReference>
<protein>
    <recommendedName>
        <fullName evidence="3">histidine kinase</fullName>
        <ecNumber evidence="3">2.7.13.3</ecNumber>
    </recommendedName>
</protein>
<keyword evidence="9" id="KW-0902">Two-component regulatory system</keyword>
<dbReference type="InterPro" id="IPR036890">
    <property type="entry name" value="HATPase_C_sf"/>
</dbReference>
<keyword evidence="8 11" id="KW-1133">Transmembrane helix</keyword>
<keyword evidence="5" id="KW-0808">Transferase</keyword>
<reference evidence="12 13" key="1">
    <citation type="submission" date="2017-05" db="EMBL/GenBank/DDBJ databases">
        <title>Vagococcus spp. assemblies.</title>
        <authorList>
            <person name="Gulvik C.A."/>
        </authorList>
    </citation>
    <scope>NUCLEOTIDE SEQUENCE [LARGE SCALE GENOMIC DNA]</scope>
    <source>
        <strain evidence="12 13">NCFB 2497</strain>
    </source>
</reference>
<dbReference type="Gene3D" id="1.10.287.130">
    <property type="match status" value="1"/>
</dbReference>
<dbReference type="EC" id="2.7.13.3" evidence="3"/>
<evidence type="ECO:0000256" key="5">
    <source>
        <dbReference type="ARBA" id="ARBA00022679"/>
    </source>
</evidence>
<evidence type="ECO:0000256" key="9">
    <source>
        <dbReference type="ARBA" id="ARBA00023012"/>
    </source>
</evidence>
<keyword evidence="10 11" id="KW-0472">Membrane</keyword>
<accession>A0A369AVT8</accession>
<dbReference type="SMART" id="SM00387">
    <property type="entry name" value="HATPase_c"/>
    <property type="match status" value="1"/>
</dbReference>
<comment type="caution">
    <text evidence="12">The sequence shown here is derived from an EMBL/GenBank/DDBJ whole genome shotgun (WGS) entry which is preliminary data.</text>
</comment>
<dbReference type="Gene3D" id="3.30.565.10">
    <property type="entry name" value="Histidine kinase-like ATPase, C-terminal domain"/>
    <property type="match status" value="1"/>
</dbReference>
<evidence type="ECO:0000256" key="4">
    <source>
        <dbReference type="ARBA" id="ARBA00022553"/>
    </source>
</evidence>
<evidence type="ECO:0000256" key="1">
    <source>
        <dbReference type="ARBA" id="ARBA00000085"/>
    </source>
</evidence>
<dbReference type="InterPro" id="IPR003661">
    <property type="entry name" value="HisK_dim/P_dom"/>
</dbReference>
<keyword evidence="4" id="KW-0597">Phosphoprotein</keyword>
<dbReference type="CDD" id="cd00082">
    <property type="entry name" value="HisKA"/>
    <property type="match status" value="1"/>
</dbReference>
<sequence>MKHRQPKRWFLTLLFSGAVFIIIFITMSITGTAFFLLNKFNILSAKPEDSPILSLLIFTISSLFIGTLIATIFSRIPLKPVHILIDGMTNLSKGNYDVKIKLGKRNPVGKEITKTFNLLASELSQTEVLRTDFVNNLSHEYKTPIVSILGFAKLLQKTDLTAEQQEFVDIIVTESSRLTNMTTNMLALSKIENQHILTDKQHYNVSEQIRECIILLEKRWSDKNLEIEADFGEFMINGNQELLKQVWINLMDNSIKYSYPNGKISFFIKDSENLLNVSVINTGPLIPKDIQKRIFNKYWQEDVSHSSEGTGIGLSISKKIIELHHGNIHVTSNERETEFIVSLPKE</sequence>
<dbReference type="SUPFAM" id="SSF47384">
    <property type="entry name" value="Homodimeric domain of signal transducing histidine kinase"/>
    <property type="match status" value="1"/>
</dbReference>
<name>A0A369AVT8_9ENTE</name>
<dbReference type="InterPro" id="IPR050398">
    <property type="entry name" value="HssS/ArlS-like"/>
</dbReference>
<dbReference type="OrthoDB" id="9813151at2"/>
<comment type="subcellular location">
    <subcellularLocation>
        <location evidence="2">Membrane</location>
        <topology evidence="2">Multi-pass membrane protein</topology>
    </subcellularLocation>
</comment>
<dbReference type="InterPro" id="IPR003594">
    <property type="entry name" value="HATPase_dom"/>
</dbReference>
<dbReference type="PROSITE" id="PS50109">
    <property type="entry name" value="HIS_KIN"/>
    <property type="match status" value="1"/>
</dbReference>
<dbReference type="InterPro" id="IPR004358">
    <property type="entry name" value="Sig_transdc_His_kin-like_C"/>
</dbReference>
<dbReference type="EMBL" id="NGJX01000010">
    <property type="protein sequence ID" value="RSU00929.1"/>
    <property type="molecule type" value="Genomic_DNA"/>
</dbReference>
<feature type="transmembrane region" description="Helical" evidence="11">
    <location>
        <begin position="12"/>
        <end position="37"/>
    </location>
</feature>
<evidence type="ECO:0000256" key="8">
    <source>
        <dbReference type="ARBA" id="ARBA00022989"/>
    </source>
</evidence>
<evidence type="ECO:0000256" key="7">
    <source>
        <dbReference type="ARBA" id="ARBA00022777"/>
    </source>
</evidence>
<proteinExistence type="predicted"/>
<evidence type="ECO:0000256" key="6">
    <source>
        <dbReference type="ARBA" id="ARBA00022692"/>
    </source>
</evidence>
<evidence type="ECO:0000256" key="11">
    <source>
        <dbReference type="SAM" id="Phobius"/>
    </source>
</evidence>
<dbReference type="GeneID" id="63146992"/>
<dbReference type="SUPFAM" id="SSF55874">
    <property type="entry name" value="ATPase domain of HSP90 chaperone/DNA topoisomerase II/histidine kinase"/>
    <property type="match status" value="1"/>
</dbReference>
<evidence type="ECO:0000256" key="3">
    <source>
        <dbReference type="ARBA" id="ARBA00012438"/>
    </source>
</evidence>
<evidence type="ECO:0000313" key="12">
    <source>
        <dbReference type="EMBL" id="RSU00929.1"/>
    </source>
</evidence>
<keyword evidence="7" id="KW-0418">Kinase</keyword>
<dbReference type="PANTHER" id="PTHR45528:SF11">
    <property type="entry name" value="HISTIDINE KINASE"/>
    <property type="match status" value="1"/>
</dbReference>
<dbReference type="GO" id="GO:0005886">
    <property type="term" value="C:plasma membrane"/>
    <property type="evidence" value="ECO:0007669"/>
    <property type="project" value="TreeGrafter"/>
</dbReference>
<evidence type="ECO:0000256" key="10">
    <source>
        <dbReference type="ARBA" id="ARBA00023136"/>
    </source>
</evidence>
<keyword evidence="6 11" id="KW-0812">Transmembrane</keyword>
<dbReference type="InterPro" id="IPR005467">
    <property type="entry name" value="His_kinase_dom"/>
</dbReference>
<dbReference type="PRINTS" id="PR00344">
    <property type="entry name" value="BCTRLSENSOR"/>
</dbReference>
<dbReference type="AlphaFoldDB" id="A0A369AVT8"/>
<dbReference type="Pfam" id="PF02518">
    <property type="entry name" value="HATPase_c"/>
    <property type="match status" value="1"/>
</dbReference>
<comment type="catalytic activity">
    <reaction evidence="1">
        <text>ATP + protein L-histidine = ADP + protein N-phospho-L-histidine.</text>
        <dbReference type="EC" id="2.7.13.3"/>
    </reaction>
</comment>
<dbReference type="Proteomes" id="UP000288197">
    <property type="component" value="Unassembled WGS sequence"/>
</dbReference>